<proteinExistence type="predicted"/>
<name>A0A1A6C462_9GAMM</name>
<comment type="caution">
    <text evidence="6">The sequence shown here is derived from an EMBL/GenBank/DDBJ whole genome shotgun (WGS) entry which is preliminary data.</text>
</comment>
<reference evidence="6 7" key="1">
    <citation type="journal article" date="2014" name="Genome Announc.">
        <title>Draft Genome Sequence of the Iron-Oxidizing, Acidophilic, and Halotolerant 'Thiobacillus prosperus' Type Strain DSM 5130.</title>
        <authorList>
            <person name="Ossandon F.J."/>
            <person name="Cardenas J.P."/>
            <person name="Corbett M."/>
            <person name="Quatrini R."/>
            <person name="Holmes D.S."/>
            <person name="Watkin E."/>
        </authorList>
    </citation>
    <scope>NUCLEOTIDE SEQUENCE [LARGE SCALE GENOMIC DNA]</scope>
    <source>
        <strain evidence="6 7">DSM 5130</strain>
    </source>
</reference>
<sequence>MSILAFDARRRTERRHKHHPPARPPGPTHGCSRAPALPIARNHITMKQNVYDDPRFFAGYKALRDGDTGLNGALEEPAVLDLLPDMRGCRALDLGCGFGDFCRLARSRGAASVQGVDISQRMLQVARERTVGIGVDYVHAAIEDFEIPPACHDLVVSRLALHYVRDYAAIVRAVHDGLRPGGRFIMTVEHPLCTALGRGWHRNAHGEDDFWPIDEYGLEGERHRHWFVDDVLKYHRTVETYVNGLLDAGLTLTRLLEPQAPPRTDRHTTGPTVNDKTPTLPGACRQQTDAFSIGCRLGSPRAPSLRVDELGHVHRPFLVVLPQPRPPSRDGADAMPPFAGHAIPVMQRGMGADAQPGLGDQGEHVTIQGAQVSADRGGRRQLRVDAAPAHGERAAFLGLGIHQITQDFVDLALLVSRQLHGPGFLPVVWIVHEDAPMGGSYRLL</sequence>
<dbReference type="GO" id="GO:0008757">
    <property type="term" value="F:S-adenosylmethionine-dependent methyltransferase activity"/>
    <property type="evidence" value="ECO:0007669"/>
    <property type="project" value="InterPro"/>
</dbReference>
<gene>
    <name evidence="6" type="ORF">Thpro_021658</name>
</gene>
<evidence type="ECO:0000313" key="7">
    <source>
        <dbReference type="Proteomes" id="UP000029273"/>
    </source>
</evidence>
<evidence type="ECO:0000259" key="5">
    <source>
        <dbReference type="Pfam" id="PF08241"/>
    </source>
</evidence>
<evidence type="ECO:0000313" key="6">
    <source>
        <dbReference type="EMBL" id="OBS09330.1"/>
    </source>
</evidence>
<feature type="region of interest" description="Disordered" evidence="4">
    <location>
        <begin position="258"/>
        <end position="283"/>
    </location>
</feature>
<dbReference type="GO" id="GO:0032259">
    <property type="term" value="P:methylation"/>
    <property type="evidence" value="ECO:0007669"/>
    <property type="project" value="UniProtKB-KW"/>
</dbReference>
<keyword evidence="7" id="KW-1185">Reference proteome</keyword>
<dbReference type="Proteomes" id="UP000029273">
    <property type="component" value="Unassembled WGS sequence"/>
</dbReference>
<feature type="region of interest" description="Disordered" evidence="4">
    <location>
        <begin position="9"/>
        <end position="35"/>
    </location>
</feature>
<dbReference type="AlphaFoldDB" id="A0A1A6C462"/>
<accession>A0A1A6C462</accession>
<dbReference type="Pfam" id="PF08241">
    <property type="entry name" value="Methyltransf_11"/>
    <property type="match status" value="1"/>
</dbReference>
<dbReference type="Gene3D" id="3.40.50.150">
    <property type="entry name" value="Vaccinia Virus protein VP39"/>
    <property type="match status" value="1"/>
</dbReference>
<keyword evidence="1 6" id="KW-0489">Methyltransferase</keyword>
<evidence type="ECO:0000256" key="1">
    <source>
        <dbReference type="ARBA" id="ARBA00022603"/>
    </source>
</evidence>
<evidence type="ECO:0000256" key="2">
    <source>
        <dbReference type="ARBA" id="ARBA00022679"/>
    </source>
</evidence>
<dbReference type="InterPro" id="IPR029063">
    <property type="entry name" value="SAM-dependent_MTases_sf"/>
</dbReference>
<dbReference type="InterPro" id="IPR013216">
    <property type="entry name" value="Methyltransf_11"/>
</dbReference>
<evidence type="ECO:0000256" key="3">
    <source>
        <dbReference type="ARBA" id="ARBA00022691"/>
    </source>
</evidence>
<feature type="compositionally biased region" description="Basic residues" evidence="4">
    <location>
        <begin position="11"/>
        <end position="21"/>
    </location>
</feature>
<feature type="domain" description="Methyltransferase type 11" evidence="5">
    <location>
        <begin position="92"/>
        <end position="186"/>
    </location>
</feature>
<organism evidence="6 7">
    <name type="scientific">Acidihalobacter prosperus</name>
    <dbReference type="NCBI Taxonomy" id="160660"/>
    <lineage>
        <taxon>Bacteria</taxon>
        <taxon>Pseudomonadati</taxon>
        <taxon>Pseudomonadota</taxon>
        <taxon>Gammaproteobacteria</taxon>
        <taxon>Chromatiales</taxon>
        <taxon>Ectothiorhodospiraceae</taxon>
        <taxon>Acidihalobacter</taxon>
    </lineage>
</organism>
<dbReference type="PANTHER" id="PTHR43464:SF19">
    <property type="entry name" value="UBIQUINONE BIOSYNTHESIS O-METHYLTRANSFERASE, MITOCHONDRIAL"/>
    <property type="match status" value="1"/>
</dbReference>
<dbReference type="SUPFAM" id="SSF53335">
    <property type="entry name" value="S-adenosyl-L-methionine-dependent methyltransferases"/>
    <property type="match status" value="1"/>
</dbReference>
<dbReference type="PANTHER" id="PTHR43464">
    <property type="entry name" value="METHYLTRANSFERASE"/>
    <property type="match status" value="1"/>
</dbReference>
<dbReference type="CDD" id="cd02440">
    <property type="entry name" value="AdoMet_MTases"/>
    <property type="match status" value="1"/>
</dbReference>
<keyword evidence="2" id="KW-0808">Transferase</keyword>
<keyword evidence="3" id="KW-0949">S-adenosyl-L-methionine</keyword>
<protein>
    <submittedName>
        <fullName evidence="6">Methyltransferase</fullName>
    </submittedName>
</protein>
<dbReference type="EMBL" id="JQSG02000003">
    <property type="protein sequence ID" value="OBS09330.1"/>
    <property type="molecule type" value="Genomic_DNA"/>
</dbReference>
<evidence type="ECO:0000256" key="4">
    <source>
        <dbReference type="SAM" id="MobiDB-lite"/>
    </source>
</evidence>